<dbReference type="AlphaFoldDB" id="A0A165T9R8"/>
<dbReference type="OrthoDB" id="282973at2759"/>
<keyword evidence="1" id="KW-0378">Hydrolase</keyword>
<accession>A0A165T9R8</accession>
<dbReference type="Proteomes" id="UP000076727">
    <property type="component" value="Unassembled WGS sequence"/>
</dbReference>
<evidence type="ECO:0000313" key="3">
    <source>
        <dbReference type="EMBL" id="KZT73122.1"/>
    </source>
</evidence>
<name>A0A165T9R8_9APHY</name>
<dbReference type="GO" id="GO:0008081">
    <property type="term" value="F:phosphoric diester hydrolase activity"/>
    <property type="evidence" value="ECO:0007669"/>
    <property type="project" value="TreeGrafter"/>
</dbReference>
<evidence type="ECO:0008006" key="5">
    <source>
        <dbReference type="Google" id="ProtNLM"/>
    </source>
</evidence>
<evidence type="ECO:0000256" key="2">
    <source>
        <dbReference type="ARBA" id="ARBA00023180"/>
    </source>
</evidence>
<keyword evidence="4" id="KW-1185">Reference proteome</keyword>
<dbReference type="GO" id="GO:0005615">
    <property type="term" value="C:extracellular space"/>
    <property type="evidence" value="ECO:0007669"/>
    <property type="project" value="TreeGrafter"/>
</dbReference>
<dbReference type="EMBL" id="KV429038">
    <property type="protein sequence ID" value="KZT73122.1"/>
    <property type="molecule type" value="Genomic_DNA"/>
</dbReference>
<protein>
    <recommendedName>
        <fullName evidence="5">Calcineurin-like phosphoesterase domain-containing protein</fullName>
    </recommendedName>
</protein>
<sequence length="208" mass="23495">MSPLRLSYFPSDSPLSLVTATLQSIPVLTGTENSSFDRTIYTGDLLSRDAYNGLSREYTVHTERMLNTGPVYAALGNNDTYMTAMSSPYNIGSGVKGQFDWDYEHLADLWQLEGWIDAATRAQQARTNYAAYAVQRRDGLRIMTLNTEFWHTKNAYNYIDLSSSDHSGMLRFLTDELQAAEDAGDRVYQMVDRYSPHVIAGTRAEQYP</sequence>
<dbReference type="InterPro" id="IPR029052">
    <property type="entry name" value="Metallo-depent_PP-like"/>
</dbReference>
<keyword evidence="2" id="KW-0325">Glycoprotein</keyword>
<evidence type="ECO:0000313" key="4">
    <source>
        <dbReference type="Proteomes" id="UP000076727"/>
    </source>
</evidence>
<dbReference type="SUPFAM" id="SSF56300">
    <property type="entry name" value="Metallo-dependent phosphatases"/>
    <property type="match status" value="1"/>
</dbReference>
<dbReference type="PANTHER" id="PTHR10340:SF27">
    <property type="entry name" value="ACL091CP"/>
    <property type="match status" value="1"/>
</dbReference>
<evidence type="ECO:0000256" key="1">
    <source>
        <dbReference type="ARBA" id="ARBA00022801"/>
    </source>
</evidence>
<reference evidence="3 4" key="1">
    <citation type="journal article" date="2016" name="Mol. Biol. Evol.">
        <title>Comparative Genomics of Early-Diverging Mushroom-Forming Fungi Provides Insights into the Origins of Lignocellulose Decay Capabilities.</title>
        <authorList>
            <person name="Nagy L.G."/>
            <person name="Riley R."/>
            <person name="Tritt A."/>
            <person name="Adam C."/>
            <person name="Daum C."/>
            <person name="Floudas D."/>
            <person name="Sun H."/>
            <person name="Yadav J.S."/>
            <person name="Pangilinan J."/>
            <person name="Larsson K.H."/>
            <person name="Matsuura K."/>
            <person name="Barry K."/>
            <person name="Labutti K."/>
            <person name="Kuo R."/>
            <person name="Ohm R.A."/>
            <person name="Bhattacharya S.S."/>
            <person name="Shirouzu T."/>
            <person name="Yoshinaga Y."/>
            <person name="Martin F.M."/>
            <person name="Grigoriev I.V."/>
            <person name="Hibbett D.S."/>
        </authorList>
    </citation>
    <scope>NUCLEOTIDE SEQUENCE [LARGE SCALE GENOMIC DNA]</scope>
    <source>
        <strain evidence="3 4">L-15889</strain>
    </source>
</reference>
<proteinExistence type="predicted"/>
<gene>
    <name evidence="3" type="ORF">DAEQUDRAFT_762476</name>
</gene>
<dbReference type="PANTHER" id="PTHR10340">
    <property type="entry name" value="SPHINGOMYELIN PHOSPHODIESTERASE"/>
    <property type="match status" value="1"/>
</dbReference>
<dbReference type="STRING" id="1314783.A0A165T9R8"/>
<organism evidence="3 4">
    <name type="scientific">Daedalea quercina L-15889</name>
    <dbReference type="NCBI Taxonomy" id="1314783"/>
    <lineage>
        <taxon>Eukaryota</taxon>
        <taxon>Fungi</taxon>
        <taxon>Dikarya</taxon>
        <taxon>Basidiomycota</taxon>
        <taxon>Agaricomycotina</taxon>
        <taxon>Agaricomycetes</taxon>
        <taxon>Polyporales</taxon>
        <taxon>Fomitopsis</taxon>
    </lineage>
</organism>